<reference evidence="1" key="1">
    <citation type="journal article" date="2015" name="Nature">
        <title>Complex archaea that bridge the gap between prokaryotes and eukaryotes.</title>
        <authorList>
            <person name="Spang A."/>
            <person name="Saw J.H."/>
            <person name="Jorgensen S.L."/>
            <person name="Zaremba-Niedzwiedzka K."/>
            <person name="Martijn J."/>
            <person name="Lind A.E."/>
            <person name="van Eijk R."/>
            <person name="Schleper C."/>
            <person name="Guy L."/>
            <person name="Ettema T.J."/>
        </authorList>
    </citation>
    <scope>NUCLEOTIDE SEQUENCE</scope>
</reference>
<proteinExistence type="predicted"/>
<evidence type="ECO:0000313" key="1">
    <source>
        <dbReference type="EMBL" id="KKK61328.1"/>
    </source>
</evidence>
<dbReference type="EMBL" id="LAZR01062532">
    <property type="protein sequence ID" value="KKK61328.1"/>
    <property type="molecule type" value="Genomic_DNA"/>
</dbReference>
<protein>
    <submittedName>
        <fullName evidence="1">Uncharacterized protein</fullName>
    </submittedName>
</protein>
<dbReference type="AlphaFoldDB" id="A0A0F8WXD6"/>
<feature type="non-terminal residue" evidence="1">
    <location>
        <position position="362"/>
    </location>
</feature>
<sequence>KIYLEIFDGTAIADLLGSSKNHWIAKRYLKVPDSLFSSGKNFQDIQAFFNRISTFIKRLIKGEFSASDMTLVNVISDFNDSDLKHIFGISISQTRRGFDNKIEFLNGKYSLLIEMYLEGIRHGFFKDQSSIALSNPLELAKFYKDLQDFIKLNKGYELKLPEELLDKVKELEEIYNAFDEITDLVIQLYKTESKSCAYFARKILNSEKTRQLFGISIRNPNRPDGYIADEYFYFIEGKYYIIPNSITLRIQNPQGDYDNLLSKESTSEQILKALMELFEGIIDYVKKRYKIEDLSINITNNSQKLSLLDEEQETRKIKKNPEEIDYEILENHISRLKETEFSKNDPFLNRIKIELGKISRNK</sequence>
<gene>
    <name evidence="1" type="ORF">LCGC14_3015430</name>
</gene>
<comment type="caution">
    <text evidence="1">The sequence shown here is derived from an EMBL/GenBank/DDBJ whole genome shotgun (WGS) entry which is preliminary data.</text>
</comment>
<organism evidence="1">
    <name type="scientific">marine sediment metagenome</name>
    <dbReference type="NCBI Taxonomy" id="412755"/>
    <lineage>
        <taxon>unclassified sequences</taxon>
        <taxon>metagenomes</taxon>
        <taxon>ecological metagenomes</taxon>
    </lineage>
</organism>
<feature type="non-terminal residue" evidence="1">
    <location>
        <position position="1"/>
    </location>
</feature>
<accession>A0A0F8WXD6</accession>
<name>A0A0F8WXD6_9ZZZZ</name>